<dbReference type="Proteomes" id="UP000063387">
    <property type="component" value="Chromosome"/>
</dbReference>
<reference evidence="5 6" key="1">
    <citation type="journal article" date="2016" name="Genome Announc.">
        <title>Draft Genome Sequence of 'Halomonas chromatireducens' Strain AGD 8-3, a Haloalkaliphilic Chromate- and Selenite-Reducing Gammaproteobacterium.</title>
        <authorList>
            <person name="Sharko F.S."/>
            <person name="Shapovalova A.A."/>
            <person name="Tsygankova S.V."/>
            <person name="Komova A.V."/>
            <person name="Boulygina E.S."/>
            <person name="Teslyuk A.B."/>
            <person name="Gotovtsev P.M."/>
            <person name="Namsaraev Z.B."/>
            <person name="Khijniak T.V."/>
            <person name="Nedoluzhko A.V."/>
            <person name="Vasilov R.G."/>
        </authorList>
    </citation>
    <scope>NUCLEOTIDE SEQUENCE [LARGE SCALE GENOMIC DNA]</scope>
    <source>
        <strain evidence="5 6">AGD 8-3</strain>
    </source>
</reference>
<keyword evidence="2 3" id="KW-0732">Signal</keyword>
<dbReference type="InterPro" id="IPR028082">
    <property type="entry name" value="Peripla_BP_I"/>
</dbReference>
<evidence type="ECO:0000259" key="4">
    <source>
        <dbReference type="Pfam" id="PF13458"/>
    </source>
</evidence>
<name>A0A0X8HEM1_9GAMM</name>
<dbReference type="Pfam" id="PF13458">
    <property type="entry name" value="Peripla_BP_6"/>
    <property type="match status" value="1"/>
</dbReference>
<dbReference type="PANTHER" id="PTHR30483:SF6">
    <property type="entry name" value="PERIPLASMIC BINDING PROTEIN OF ABC TRANSPORTER FOR NATURAL AMINO ACIDS"/>
    <property type="match status" value="1"/>
</dbReference>
<dbReference type="CDD" id="cd06327">
    <property type="entry name" value="PBP1_SBP-like"/>
    <property type="match status" value="1"/>
</dbReference>
<dbReference type="Gene3D" id="3.40.50.2300">
    <property type="match status" value="2"/>
</dbReference>
<dbReference type="InterPro" id="IPR028081">
    <property type="entry name" value="Leu-bd"/>
</dbReference>
<dbReference type="EMBL" id="CP014226">
    <property type="protein sequence ID" value="AMD01231.1"/>
    <property type="molecule type" value="Genomic_DNA"/>
</dbReference>
<protein>
    <recommendedName>
        <fullName evidence="4">Leucine-binding protein domain-containing protein</fullName>
    </recommendedName>
</protein>
<proteinExistence type="inferred from homology"/>
<organism evidence="5 6">
    <name type="scientific">Halomonas chromatireducens</name>
    <dbReference type="NCBI Taxonomy" id="507626"/>
    <lineage>
        <taxon>Bacteria</taxon>
        <taxon>Pseudomonadati</taxon>
        <taxon>Pseudomonadota</taxon>
        <taxon>Gammaproteobacteria</taxon>
        <taxon>Oceanospirillales</taxon>
        <taxon>Halomonadaceae</taxon>
        <taxon>Halomonas</taxon>
    </lineage>
</organism>
<reference evidence="5 6" key="2">
    <citation type="submission" date="2016-02" db="EMBL/GenBank/DDBJ databases">
        <authorList>
            <person name="Wen L."/>
            <person name="He K."/>
            <person name="Yang H."/>
        </authorList>
    </citation>
    <scope>NUCLEOTIDE SEQUENCE [LARGE SCALE GENOMIC DNA]</scope>
    <source>
        <strain evidence="5 6">AGD 8-3</strain>
    </source>
</reference>
<evidence type="ECO:0000256" key="2">
    <source>
        <dbReference type="ARBA" id="ARBA00022729"/>
    </source>
</evidence>
<evidence type="ECO:0000313" key="6">
    <source>
        <dbReference type="Proteomes" id="UP000063387"/>
    </source>
</evidence>
<feature type="signal peptide" evidence="3">
    <location>
        <begin position="1"/>
        <end position="27"/>
    </location>
</feature>
<evidence type="ECO:0000256" key="1">
    <source>
        <dbReference type="ARBA" id="ARBA00010062"/>
    </source>
</evidence>
<keyword evidence="6" id="KW-1185">Reference proteome</keyword>
<gene>
    <name evidence="5" type="ORF">LOKO_02168</name>
</gene>
<feature type="domain" description="Leucine-binding protein" evidence="4">
    <location>
        <begin position="33"/>
        <end position="370"/>
    </location>
</feature>
<dbReference type="OrthoDB" id="5794591at2"/>
<feature type="chain" id="PRO_5007066850" description="Leucine-binding protein domain-containing protein" evidence="3">
    <location>
        <begin position="28"/>
        <end position="407"/>
    </location>
</feature>
<accession>A0A0X8HEM1</accession>
<evidence type="ECO:0000256" key="3">
    <source>
        <dbReference type="SAM" id="SignalP"/>
    </source>
</evidence>
<dbReference type="InterPro" id="IPR051010">
    <property type="entry name" value="BCAA_transport"/>
</dbReference>
<dbReference type="SUPFAM" id="SSF53822">
    <property type="entry name" value="Periplasmic binding protein-like I"/>
    <property type="match status" value="1"/>
</dbReference>
<dbReference type="AlphaFoldDB" id="A0A0X8HEM1"/>
<comment type="similarity">
    <text evidence="1">Belongs to the leucine-binding protein family.</text>
</comment>
<dbReference type="STRING" id="507626.LOKO_02168"/>
<sequence length="407" mass="43906">MTFIKKTLASSIAIAAAAALAATTAQAEISDGEVRIGYLADMSGTYRDLAGPGGLEALRMAIEDFGGSVNGAPIQVYSADDRNSADVGANTVREWVDTRNVDMVAGMVASSVTIAVTNVLKENDKLGIISGSAASSITNEHCSPNHIHWVYDTYPLANGTAKAIVDQGGDTWFMLTADYAFGHALEGDVTRVVEESGGEVVGGVRHPFPTDDFSSYILQAQGSGAKIIGLANAGADTVNAISTAAQFGVVEAGQQLAGLLVFLNDVHAMGLETTQGLLLTTGWYWDMDEEAREWSERYYERMNRMPTMVQAGIYSSTMHYLQAVEATGTDDTATVREYMMEQPINDFFARNGRLREDGRMIHDMYLAEVKSPEASTGEWDLYEILATIPAEEAYRPLSESQCDLVQN</sequence>
<dbReference type="RefSeq" id="WP_066448783.1">
    <property type="nucleotide sequence ID" value="NZ_CP014226.1"/>
</dbReference>
<dbReference type="KEGG" id="hco:LOKO_02168"/>
<dbReference type="PATRIC" id="fig|507626.3.peg.2159"/>
<evidence type="ECO:0000313" key="5">
    <source>
        <dbReference type="EMBL" id="AMD01231.1"/>
    </source>
</evidence>
<dbReference type="PANTHER" id="PTHR30483">
    <property type="entry name" value="LEUCINE-SPECIFIC-BINDING PROTEIN"/>
    <property type="match status" value="1"/>
</dbReference>